<accession>A0ABQ1EGA1</accession>
<dbReference type="Pfam" id="PF08534">
    <property type="entry name" value="Redoxin"/>
    <property type="match status" value="1"/>
</dbReference>
<proteinExistence type="predicted"/>
<dbReference type="PROSITE" id="PS51352">
    <property type="entry name" value="THIOREDOXIN_2"/>
    <property type="match status" value="1"/>
</dbReference>
<dbReference type="Gene3D" id="3.40.30.10">
    <property type="entry name" value="Glutaredoxin"/>
    <property type="match status" value="1"/>
</dbReference>
<evidence type="ECO:0000313" key="4">
    <source>
        <dbReference type="EMBL" id="GFZ33844.1"/>
    </source>
</evidence>
<dbReference type="PANTHER" id="PTHR42852">
    <property type="entry name" value="THIOL:DISULFIDE INTERCHANGE PROTEIN DSBE"/>
    <property type="match status" value="1"/>
</dbReference>
<dbReference type="InterPro" id="IPR013740">
    <property type="entry name" value="Redoxin"/>
</dbReference>
<feature type="domain" description="Thioredoxin" evidence="3">
    <location>
        <begin position="1"/>
        <end position="62"/>
    </location>
</feature>
<keyword evidence="5" id="KW-1185">Reference proteome</keyword>
<evidence type="ECO:0000256" key="2">
    <source>
        <dbReference type="ARBA" id="ARBA00022748"/>
    </source>
</evidence>
<organism evidence="4 5">
    <name type="scientific">Clostridium zeae</name>
    <dbReference type="NCBI Taxonomy" id="2759022"/>
    <lineage>
        <taxon>Bacteria</taxon>
        <taxon>Bacillati</taxon>
        <taxon>Bacillota</taxon>
        <taxon>Clostridia</taxon>
        <taxon>Eubacteriales</taxon>
        <taxon>Clostridiaceae</taxon>
        <taxon>Clostridium</taxon>
    </lineage>
</organism>
<dbReference type="Proteomes" id="UP000663802">
    <property type="component" value="Unassembled WGS sequence"/>
</dbReference>
<dbReference type="InterPro" id="IPR013766">
    <property type="entry name" value="Thioredoxin_domain"/>
</dbReference>
<evidence type="ECO:0000256" key="1">
    <source>
        <dbReference type="ARBA" id="ARBA00004196"/>
    </source>
</evidence>
<dbReference type="SUPFAM" id="SSF52833">
    <property type="entry name" value="Thioredoxin-like"/>
    <property type="match status" value="1"/>
</dbReference>
<dbReference type="InterPro" id="IPR017937">
    <property type="entry name" value="Thioredoxin_CS"/>
</dbReference>
<comment type="subcellular location">
    <subcellularLocation>
        <location evidence="1">Cell envelope</location>
    </subcellularLocation>
</comment>
<dbReference type="InterPro" id="IPR036249">
    <property type="entry name" value="Thioredoxin-like_sf"/>
</dbReference>
<dbReference type="PROSITE" id="PS00194">
    <property type="entry name" value="THIOREDOXIN_1"/>
    <property type="match status" value="1"/>
</dbReference>
<gene>
    <name evidence="4" type="ORF">CSC2_43700</name>
</gene>
<evidence type="ECO:0000259" key="3">
    <source>
        <dbReference type="PROSITE" id="PS51352"/>
    </source>
</evidence>
<reference evidence="4 5" key="1">
    <citation type="journal article" date="2021" name="Int. J. Syst. Evol. Microbiol.">
        <title>Clostridium zeae sp. nov., isolated from corn silage.</title>
        <authorList>
            <person name="Kobayashi H."/>
            <person name="Tanizawa Y."/>
            <person name="Yagura M."/>
            <person name="Sakamoto M."/>
            <person name="Ohkuma M."/>
            <person name="Tohno M."/>
        </authorList>
    </citation>
    <scope>NUCLEOTIDE SEQUENCE [LARGE SCALE GENOMIC DNA]</scope>
    <source>
        <strain evidence="4 5">CSC2</strain>
    </source>
</reference>
<comment type="caution">
    <text evidence="4">The sequence shown here is derived from an EMBL/GenBank/DDBJ whole genome shotgun (WGS) entry which is preliminary data.</text>
</comment>
<dbReference type="CDD" id="cd02966">
    <property type="entry name" value="TlpA_like_family"/>
    <property type="match status" value="1"/>
</dbReference>
<protein>
    <recommendedName>
        <fullName evidence="3">Thioredoxin domain-containing protein</fullName>
    </recommendedName>
</protein>
<dbReference type="EMBL" id="BMBA01000007">
    <property type="protein sequence ID" value="GFZ33844.1"/>
    <property type="molecule type" value="Genomic_DNA"/>
</dbReference>
<name>A0ABQ1EGA1_9CLOT</name>
<dbReference type="InterPro" id="IPR050553">
    <property type="entry name" value="Thioredoxin_ResA/DsbE_sf"/>
</dbReference>
<sequence length="62" mass="7110">MKTLDGKEVSLSDLKGKNIFINFWATWCPYCVQEMPEIEKLYQETKNSDLIILGIDIGEDNA</sequence>
<dbReference type="PANTHER" id="PTHR42852:SF13">
    <property type="entry name" value="PROTEIN DIPZ"/>
    <property type="match status" value="1"/>
</dbReference>
<evidence type="ECO:0000313" key="5">
    <source>
        <dbReference type="Proteomes" id="UP000663802"/>
    </source>
</evidence>
<keyword evidence="2" id="KW-0201">Cytochrome c-type biogenesis</keyword>